<dbReference type="GO" id="GO:0005829">
    <property type="term" value="C:cytosol"/>
    <property type="evidence" value="ECO:0007669"/>
    <property type="project" value="TreeGrafter"/>
</dbReference>
<dbReference type="AlphaFoldDB" id="A0A4D4J147"/>
<protein>
    <submittedName>
        <fullName evidence="2">Uncharacterized protein</fullName>
    </submittedName>
</protein>
<dbReference type="EMBL" id="BJFL01000001">
    <property type="protein sequence ID" value="GDY28528.1"/>
    <property type="molecule type" value="Genomic_DNA"/>
</dbReference>
<dbReference type="GO" id="GO:0070967">
    <property type="term" value="F:coenzyme F420 binding"/>
    <property type="evidence" value="ECO:0007669"/>
    <property type="project" value="TreeGrafter"/>
</dbReference>
<dbReference type="Proteomes" id="UP000298860">
    <property type="component" value="Unassembled WGS sequence"/>
</dbReference>
<dbReference type="GO" id="GO:0016627">
    <property type="term" value="F:oxidoreductase activity, acting on the CH-CH group of donors"/>
    <property type="evidence" value="ECO:0007669"/>
    <property type="project" value="TreeGrafter"/>
</dbReference>
<accession>A0A4D4J147</accession>
<dbReference type="PANTHER" id="PTHR35176">
    <property type="entry name" value="HEME OXYGENASE HI_0854-RELATED"/>
    <property type="match status" value="1"/>
</dbReference>
<dbReference type="PANTHER" id="PTHR35176:SF6">
    <property type="entry name" value="HEME OXYGENASE HI_0854-RELATED"/>
    <property type="match status" value="1"/>
</dbReference>
<dbReference type="InterPro" id="IPR052019">
    <property type="entry name" value="F420H2_bilvrd_red/Heme_oxyg"/>
</dbReference>
<comment type="caution">
    <text evidence="2">The sequence shown here is derived from an EMBL/GenBank/DDBJ whole genome shotgun (WGS) entry which is preliminary data.</text>
</comment>
<dbReference type="Gene3D" id="2.30.110.10">
    <property type="entry name" value="Electron Transport, Fmn-binding Protein, Chain A"/>
    <property type="match status" value="1"/>
</dbReference>
<evidence type="ECO:0000313" key="3">
    <source>
        <dbReference type="Proteomes" id="UP000298860"/>
    </source>
</evidence>
<sequence>MSSWSDFHTAAPELATAVHHRFAATGLAFRATLRRDGFPQISGIEVEFLGGEVWLGMMPGSRKAADLARDPRLALHAATADPKVSDVRAGTRLITVAAARKPNTTMWFTVTTLAVSAAPG</sequence>
<dbReference type="InterPro" id="IPR012349">
    <property type="entry name" value="Split_barrel_FMN-bd"/>
</dbReference>
<reference evidence="3" key="1">
    <citation type="submission" date="2019-04" db="EMBL/GenBank/DDBJ databases">
        <title>Draft genome sequence of Pseudonocardiaceae bacterium SL3-2-4.</title>
        <authorList>
            <person name="Ningsih F."/>
            <person name="Yokota A."/>
            <person name="Sakai Y."/>
            <person name="Nanatani K."/>
            <person name="Yabe S."/>
            <person name="Oetari A."/>
            <person name="Sjamsuridzal W."/>
        </authorList>
    </citation>
    <scope>NUCLEOTIDE SEQUENCE [LARGE SCALE GENOMIC DNA]</scope>
    <source>
        <strain evidence="3">SL3-2-4</strain>
    </source>
</reference>
<name>A0A4D4J147_9PSEU</name>
<keyword evidence="1" id="KW-0560">Oxidoreductase</keyword>
<gene>
    <name evidence="2" type="ORF">GTS_01610</name>
</gene>
<dbReference type="OrthoDB" id="5115613at2"/>
<evidence type="ECO:0000256" key="1">
    <source>
        <dbReference type="ARBA" id="ARBA00023002"/>
    </source>
</evidence>
<evidence type="ECO:0000313" key="2">
    <source>
        <dbReference type="EMBL" id="GDY28528.1"/>
    </source>
</evidence>
<keyword evidence="3" id="KW-1185">Reference proteome</keyword>
<dbReference type="RefSeq" id="WP_137811746.1">
    <property type="nucleotide sequence ID" value="NZ_BJFL01000001.1"/>
</dbReference>
<organism evidence="2 3">
    <name type="scientific">Gandjariella thermophila</name>
    <dbReference type="NCBI Taxonomy" id="1931992"/>
    <lineage>
        <taxon>Bacteria</taxon>
        <taxon>Bacillati</taxon>
        <taxon>Actinomycetota</taxon>
        <taxon>Actinomycetes</taxon>
        <taxon>Pseudonocardiales</taxon>
        <taxon>Pseudonocardiaceae</taxon>
        <taxon>Gandjariella</taxon>
    </lineage>
</organism>
<dbReference type="SUPFAM" id="SSF50475">
    <property type="entry name" value="FMN-binding split barrel"/>
    <property type="match status" value="1"/>
</dbReference>
<proteinExistence type="predicted"/>